<keyword evidence="3" id="KW-1185">Reference proteome</keyword>
<sequence>MPPVCTTGAPTPAAGAAGAPWSKTAGSAPPAMVGADTDGTIGACGGGAAPTAFNAPSDNLCAPAAAG</sequence>
<reference evidence="2 3" key="1">
    <citation type="submission" date="2017-02" db="EMBL/GenBank/DDBJ databases">
        <title>The new phylogeny of genus Mycobacterium.</title>
        <authorList>
            <person name="Tortoli E."/>
            <person name="Trovato A."/>
            <person name="Cirillo D.M."/>
        </authorList>
    </citation>
    <scope>NUCLEOTIDE SEQUENCE [LARGE SCALE GENOMIC DNA]</scope>
    <source>
        <strain evidence="2 3">DSM 44471</strain>
    </source>
</reference>
<accession>A0A1X0DGA9</accession>
<evidence type="ECO:0000256" key="1">
    <source>
        <dbReference type="SAM" id="MobiDB-lite"/>
    </source>
</evidence>
<dbReference type="EMBL" id="MVHR01000030">
    <property type="protein sequence ID" value="ORA70860.1"/>
    <property type="molecule type" value="Genomic_DNA"/>
</dbReference>
<feature type="region of interest" description="Disordered" evidence="1">
    <location>
        <begin position="1"/>
        <end position="34"/>
    </location>
</feature>
<name>A0A1X0DGA9_MYCHE</name>
<organism evidence="2 3">
    <name type="scientific">Mycobacterium heidelbergense</name>
    <dbReference type="NCBI Taxonomy" id="53376"/>
    <lineage>
        <taxon>Bacteria</taxon>
        <taxon>Bacillati</taxon>
        <taxon>Actinomycetota</taxon>
        <taxon>Actinomycetes</taxon>
        <taxon>Mycobacteriales</taxon>
        <taxon>Mycobacteriaceae</taxon>
        <taxon>Mycobacterium</taxon>
        <taxon>Mycobacterium simiae complex</taxon>
    </lineage>
</organism>
<evidence type="ECO:0000313" key="3">
    <source>
        <dbReference type="Proteomes" id="UP000192566"/>
    </source>
</evidence>
<protein>
    <submittedName>
        <fullName evidence="2">Uncharacterized protein</fullName>
    </submittedName>
</protein>
<feature type="compositionally biased region" description="Low complexity" evidence="1">
    <location>
        <begin position="1"/>
        <end position="20"/>
    </location>
</feature>
<gene>
    <name evidence="2" type="ORF">BST25_18095</name>
</gene>
<comment type="caution">
    <text evidence="2">The sequence shown here is derived from an EMBL/GenBank/DDBJ whole genome shotgun (WGS) entry which is preliminary data.</text>
</comment>
<evidence type="ECO:0000313" key="2">
    <source>
        <dbReference type="EMBL" id="ORA70860.1"/>
    </source>
</evidence>
<proteinExistence type="predicted"/>
<dbReference type="Proteomes" id="UP000192566">
    <property type="component" value="Unassembled WGS sequence"/>
</dbReference>
<dbReference type="AlphaFoldDB" id="A0A1X0DGA9"/>